<sequence length="1050" mass="120969">MLLEYNKNFAKYIIYNCSCYKKYIDFTKYVFINRNSYLCCICICIDENYKIMHLKFPIMIGSLIDDQIRGISKNDEHLFGSFIIEGIFKVINYFSTNNLTNGYVYSIRSNKKRNSEKVYLINLHKNNIHLKLKYNPNNATPIESDIYDDIYTKNEIIKKRYAQSDNLINAEQNELLENSDDEFIQPEKKFKVNSNIIKNFKKSKRIYTQTYKANLIDKSKNMTWMQFIQQNSPFPEIKFTENDYTKYFDACLQYAPKLDELSNKTCISPSNILNRILNYLINEVKNSNKGTIQTRLTNMSMKLTLIFLNGNMFFVLSSKIDTKILSEYKTIYQSVESQKLHLISELNVVVKRSINAKTRNSAALEYPEDGFGFYCPIDTKDIKGAGENMSLAQLVISPPAIEFKNLIPILNKLCNKNNNGLQIVINSFLTHYYIDANDLILLKKACPILPLMMYGAYLNVSTIGHVVMKYSDKYNFFVTPYEYRYLWTDAFEKYHNHLNYSPCAMYLPSFIELAQPAKRVVSHTTIKGRSGIILNKFNAEIFIHTISASAAAIIHRIDPEDKIVEVSLCENCSDKLKIPIDLNDPHMRYYKFAEKENKQIPQNIIDIFEKIKKIDNIYDTTECYGMSYNEILDNANKTITNILRIIDKWQQDNYILIAKNESTSFKNIDDDSDLILLHTQRYNILIDNNITIKNEDIKYIYANKQNPLYVMETTKIKKDYNNKIKINPNQNHPPHITVYACYGDFYGGTDEDGVIIDKTLVENGPFKLISTTLSVKFSEIKKKLKKNKTTSNSCVYIPINSICDTLIMFGLIESPERLSVTKSKNVTVIESKVGNIYRYFISITLTSIHEKVVESSFNPNTSNVTIHFRYVCTLGVGIKISNLHGQKGIVCKVEDLSDIIAYKKDGTIVHPQILYSSVSIVGRTTSSQIMSMLNQKDIAFTENGDIIALQGINIHNIEASIKSKKSSIKNDLMTTENGYISNKLPYTNLILQQQGSIVKNKDPLHLIQQLLPMHSVVLNMLSFNQETLNMLEEKDVSDIEKEISDTEKEK</sequence>
<keyword evidence="6" id="KW-0804">Transcription</keyword>
<dbReference type="InterPro" id="IPR007120">
    <property type="entry name" value="DNA-dir_RNAP_su2_dom"/>
</dbReference>
<reference evidence="9" key="1">
    <citation type="submission" date="2024-06" db="EMBL/GenBank/DDBJ databases">
        <title>North American crayfish harbour diverse members of the Nudiviridae.</title>
        <authorList>
            <person name="Stratton C."/>
            <person name="Bojko J."/>
        </authorList>
    </citation>
    <scope>NUCLEOTIDE SEQUENCE</scope>
    <source>
        <strain evidence="9">142H</strain>
    </source>
</reference>
<evidence type="ECO:0000256" key="1">
    <source>
        <dbReference type="ARBA" id="ARBA00006835"/>
    </source>
</evidence>
<evidence type="ECO:0000256" key="7">
    <source>
        <dbReference type="ARBA" id="ARBA00048552"/>
    </source>
</evidence>
<evidence type="ECO:0000256" key="6">
    <source>
        <dbReference type="ARBA" id="ARBA00023163"/>
    </source>
</evidence>
<accession>A0AAU8GCY0</accession>
<evidence type="ECO:0000256" key="4">
    <source>
        <dbReference type="ARBA" id="ARBA00022679"/>
    </source>
</evidence>
<keyword evidence="3" id="KW-0240">DNA-directed RNA polymerase</keyword>
<dbReference type="Pfam" id="PF00562">
    <property type="entry name" value="RNA_pol_Rpb2_6"/>
    <property type="match status" value="1"/>
</dbReference>
<dbReference type="EMBL" id="PP955094">
    <property type="protein sequence ID" value="XCH39262.1"/>
    <property type="molecule type" value="Genomic_DNA"/>
</dbReference>
<dbReference type="InterPro" id="IPR007121">
    <property type="entry name" value="RNA_pol_bsu_CS"/>
</dbReference>
<organism evidence="9">
    <name type="scientific">Faxonius propinquus nudivirus</name>
    <dbReference type="NCBI Taxonomy" id="3139431"/>
    <lineage>
        <taxon>Viruses</taxon>
        <taxon>Viruses incertae sedis</taxon>
        <taxon>Naldaviricetes</taxon>
        <taxon>Lefavirales</taxon>
        <taxon>Nudiviridae</taxon>
    </lineage>
</organism>
<evidence type="ECO:0000313" key="9">
    <source>
        <dbReference type="EMBL" id="XCH39262.1"/>
    </source>
</evidence>
<comment type="catalytic activity">
    <reaction evidence="7">
        <text>RNA(n) + a ribonucleoside 5'-triphosphate = RNA(n+1) + diphosphate</text>
        <dbReference type="Rhea" id="RHEA:21248"/>
        <dbReference type="Rhea" id="RHEA-COMP:14527"/>
        <dbReference type="Rhea" id="RHEA-COMP:17342"/>
        <dbReference type="ChEBI" id="CHEBI:33019"/>
        <dbReference type="ChEBI" id="CHEBI:61557"/>
        <dbReference type="ChEBI" id="CHEBI:140395"/>
        <dbReference type="EC" id="2.7.7.6"/>
    </reaction>
</comment>
<evidence type="ECO:0000256" key="2">
    <source>
        <dbReference type="ARBA" id="ARBA00012418"/>
    </source>
</evidence>
<proteinExistence type="inferred from homology"/>
<dbReference type="GO" id="GO:0000428">
    <property type="term" value="C:DNA-directed RNA polymerase complex"/>
    <property type="evidence" value="ECO:0007669"/>
    <property type="project" value="UniProtKB-KW"/>
</dbReference>
<dbReference type="InterPro" id="IPR014724">
    <property type="entry name" value="RNA_pol_RPB2_OB-fold"/>
</dbReference>
<name>A0AAU8GCY0_9VIRU</name>
<dbReference type="EC" id="2.7.7.6" evidence="2"/>
<dbReference type="GO" id="GO:0003899">
    <property type="term" value="F:DNA-directed RNA polymerase activity"/>
    <property type="evidence" value="ECO:0007669"/>
    <property type="project" value="UniProtKB-EC"/>
</dbReference>
<feature type="domain" description="DNA-directed RNA polymerase subunit 2 hybrid-binding" evidence="8">
    <location>
        <begin position="720"/>
        <end position="943"/>
    </location>
</feature>
<dbReference type="Gene3D" id="2.40.270.10">
    <property type="entry name" value="DNA-directed RNA polymerase, subunit 2, domain 6"/>
    <property type="match status" value="1"/>
</dbReference>
<evidence type="ECO:0000259" key="8">
    <source>
        <dbReference type="Pfam" id="PF00562"/>
    </source>
</evidence>
<gene>
    <name evidence="9" type="ORF">FpNV_017</name>
</gene>
<keyword evidence="5" id="KW-0548">Nucleotidyltransferase</keyword>
<dbReference type="GO" id="GO:0006351">
    <property type="term" value="P:DNA-templated transcription"/>
    <property type="evidence" value="ECO:0007669"/>
    <property type="project" value="InterPro"/>
</dbReference>
<keyword evidence="4" id="KW-0808">Transferase</keyword>
<dbReference type="PROSITE" id="PS01166">
    <property type="entry name" value="RNA_POL_BETA"/>
    <property type="match status" value="1"/>
</dbReference>
<dbReference type="GO" id="GO:0003677">
    <property type="term" value="F:DNA binding"/>
    <property type="evidence" value="ECO:0007669"/>
    <property type="project" value="InterPro"/>
</dbReference>
<dbReference type="InterPro" id="IPR037033">
    <property type="entry name" value="DNA-dir_RNAP_su2_hyb_sf"/>
</dbReference>
<comment type="similarity">
    <text evidence="1">Belongs to the RNA polymerase beta chain family.</text>
</comment>
<evidence type="ECO:0000256" key="5">
    <source>
        <dbReference type="ARBA" id="ARBA00022695"/>
    </source>
</evidence>
<evidence type="ECO:0000256" key="3">
    <source>
        <dbReference type="ARBA" id="ARBA00022478"/>
    </source>
</evidence>
<dbReference type="SUPFAM" id="SSF64484">
    <property type="entry name" value="beta and beta-prime subunits of DNA dependent RNA-polymerase"/>
    <property type="match status" value="1"/>
</dbReference>
<protein>
    <recommendedName>
        <fullName evidence="2">DNA-directed RNA polymerase</fullName>
        <ecNumber evidence="2">2.7.7.6</ecNumber>
    </recommendedName>
</protein>
<dbReference type="Gene3D" id="2.40.50.150">
    <property type="match status" value="1"/>
</dbReference>